<feature type="compositionally biased region" description="Low complexity" evidence="1">
    <location>
        <begin position="1"/>
        <end position="18"/>
    </location>
</feature>
<name>B9TBI9_RICCO</name>
<evidence type="ECO:0000313" key="2">
    <source>
        <dbReference type="EMBL" id="EEF26775.1"/>
    </source>
</evidence>
<evidence type="ECO:0000313" key="3">
    <source>
        <dbReference type="Proteomes" id="UP000008311"/>
    </source>
</evidence>
<dbReference type="InParanoid" id="B9TBI9"/>
<feature type="compositionally biased region" description="Polar residues" evidence="1">
    <location>
        <begin position="19"/>
        <end position="29"/>
    </location>
</feature>
<organism evidence="2 3">
    <name type="scientific">Ricinus communis</name>
    <name type="common">Castor bean</name>
    <dbReference type="NCBI Taxonomy" id="3988"/>
    <lineage>
        <taxon>Eukaryota</taxon>
        <taxon>Viridiplantae</taxon>
        <taxon>Streptophyta</taxon>
        <taxon>Embryophyta</taxon>
        <taxon>Tracheophyta</taxon>
        <taxon>Spermatophyta</taxon>
        <taxon>Magnoliopsida</taxon>
        <taxon>eudicotyledons</taxon>
        <taxon>Gunneridae</taxon>
        <taxon>Pentapetalae</taxon>
        <taxon>rosids</taxon>
        <taxon>fabids</taxon>
        <taxon>Malpighiales</taxon>
        <taxon>Euphorbiaceae</taxon>
        <taxon>Acalyphoideae</taxon>
        <taxon>Acalypheae</taxon>
        <taxon>Ricinus</taxon>
    </lineage>
</organism>
<reference evidence="3" key="1">
    <citation type="journal article" date="2010" name="Nat. Biotechnol.">
        <title>Draft genome sequence of the oilseed species Ricinus communis.</title>
        <authorList>
            <person name="Chan A.P."/>
            <person name="Crabtree J."/>
            <person name="Zhao Q."/>
            <person name="Lorenzi H."/>
            <person name="Orvis J."/>
            <person name="Puiu D."/>
            <person name="Melake-Berhan A."/>
            <person name="Jones K.M."/>
            <person name="Redman J."/>
            <person name="Chen G."/>
            <person name="Cahoon E.B."/>
            <person name="Gedil M."/>
            <person name="Stanke M."/>
            <person name="Haas B.J."/>
            <person name="Wortman J.R."/>
            <person name="Fraser-Liggett C.M."/>
            <person name="Ravel J."/>
            <person name="Rabinowicz P.D."/>
        </authorList>
    </citation>
    <scope>NUCLEOTIDE SEQUENCE [LARGE SCALE GENOMIC DNA]</scope>
    <source>
        <strain evidence="3">cv. Hale</strain>
    </source>
</reference>
<protein>
    <submittedName>
        <fullName evidence="2">Uncharacterized protein</fullName>
    </submittedName>
</protein>
<gene>
    <name evidence="2" type="ORF">RCOM_0359080</name>
</gene>
<feature type="region of interest" description="Disordered" evidence="1">
    <location>
        <begin position="1"/>
        <end position="29"/>
    </location>
</feature>
<dbReference type="EMBL" id="EQ976524">
    <property type="protein sequence ID" value="EEF26775.1"/>
    <property type="molecule type" value="Genomic_DNA"/>
</dbReference>
<proteinExistence type="predicted"/>
<accession>B9TBI9</accession>
<evidence type="ECO:0000256" key="1">
    <source>
        <dbReference type="SAM" id="MobiDB-lite"/>
    </source>
</evidence>
<dbReference type="AlphaFoldDB" id="B9TBI9"/>
<keyword evidence="3" id="KW-1185">Reference proteome</keyword>
<dbReference type="Proteomes" id="UP000008311">
    <property type="component" value="Unassembled WGS sequence"/>
</dbReference>
<sequence>MSSSSQNSAAAIRRISSSVGNRIPSNSSSRGIAHLQRIVDLVTAQLRAAFGSGQGQ</sequence>